<dbReference type="GO" id="GO:0006098">
    <property type="term" value="P:pentose-phosphate shunt"/>
    <property type="evidence" value="ECO:0007669"/>
    <property type="project" value="InterPro"/>
</dbReference>
<dbReference type="GO" id="GO:0005975">
    <property type="term" value="P:carbohydrate metabolic process"/>
    <property type="evidence" value="ECO:0007669"/>
    <property type="project" value="UniProtKB-UniRule"/>
</dbReference>
<reference evidence="9 10" key="2">
    <citation type="submission" date="2020-03" db="EMBL/GenBank/DDBJ databases">
        <title>Chryseoglobus sp. isolated from a deep-sea seamount.</title>
        <authorList>
            <person name="Zhang D.-C."/>
        </authorList>
    </citation>
    <scope>NUCLEOTIDE SEQUENCE [LARGE SCALE GENOMIC DNA]</scope>
    <source>
        <strain evidence="9 10">KN1116</strain>
    </source>
</reference>
<accession>A0A9E5MJK7</accession>
<dbReference type="AlphaFoldDB" id="A0A9E5MJK7"/>
<dbReference type="CDD" id="cd01400">
    <property type="entry name" value="6PGL"/>
    <property type="match status" value="1"/>
</dbReference>
<evidence type="ECO:0000256" key="2">
    <source>
        <dbReference type="ARBA" id="ARBA00002681"/>
    </source>
</evidence>
<keyword evidence="10" id="KW-1185">Reference proteome</keyword>
<evidence type="ECO:0000256" key="1">
    <source>
        <dbReference type="ARBA" id="ARBA00000832"/>
    </source>
</evidence>
<comment type="function">
    <text evidence="2 7">Hydrolysis of 6-phosphogluconolactone to 6-phosphogluconate.</text>
</comment>
<gene>
    <name evidence="7 9" type="primary">pgl</name>
    <name evidence="9" type="ORF">FK219_001490</name>
</gene>
<comment type="similarity">
    <text evidence="4 7">Belongs to the glucosamine/galactosamine-6-phosphate isomerase family. 6-phosphogluconolactonase subfamily.</text>
</comment>
<dbReference type="PANTHER" id="PTHR11054:SF0">
    <property type="entry name" value="6-PHOSPHOGLUCONOLACTONASE"/>
    <property type="match status" value="1"/>
</dbReference>
<dbReference type="EC" id="3.1.1.31" evidence="5 7"/>
<dbReference type="Gene3D" id="3.40.50.1360">
    <property type="match status" value="1"/>
</dbReference>
<reference evidence="9 10" key="1">
    <citation type="submission" date="2019-06" db="EMBL/GenBank/DDBJ databases">
        <authorList>
            <person name="De-Chao Zhang Q."/>
        </authorList>
    </citation>
    <scope>NUCLEOTIDE SEQUENCE [LARGE SCALE GENOMIC DNA]</scope>
    <source>
        <strain evidence="9 10">KN1116</strain>
    </source>
</reference>
<protein>
    <recommendedName>
        <fullName evidence="6 7">6-phosphogluconolactonase</fullName>
        <shortName evidence="7">6PGL</shortName>
        <ecNumber evidence="5 7">3.1.1.31</ecNumber>
    </recommendedName>
</protein>
<proteinExistence type="inferred from homology"/>
<dbReference type="SUPFAM" id="SSF100950">
    <property type="entry name" value="NagB/RpiA/CoA transferase-like"/>
    <property type="match status" value="1"/>
</dbReference>
<comment type="pathway">
    <text evidence="3 7">Carbohydrate degradation; pentose phosphate pathway; D-ribulose 5-phosphate from D-glucose 6-phosphate (oxidative stage): step 2/3.</text>
</comment>
<dbReference type="InterPro" id="IPR039104">
    <property type="entry name" value="6PGL"/>
</dbReference>
<dbReference type="RefSeq" id="WP_152582836.1">
    <property type="nucleotide sequence ID" value="NZ_JAVJPO010000010.1"/>
</dbReference>
<dbReference type="InterPro" id="IPR005900">
    <property type="entry name" value="6-phosphogluconolactonase_DevB"/>
</dbReference>
<dbReference type="GO" id="GO:0017057">
    <property type="term" value="F:6-phosphogluconolactonase activity"/>
    <property type="evidence" value="ECO:0007669"/>
    <property type="project" value="UniProtKB-UniRule"/>
</dbReference>
<dbReference type="OrthoDB" id="9810967at2"/>
<evidence type="ECO:0000256" key="7">
    <source>
        <dbReference type="RuleBase" id="RU365095"/>
    </source>
</evidence>
<dbReference type="NCBIfam" id="TIGR01198">
    <property type="entry name" value="pgl"/>
    <property type="match status" value="1"/>
</dbReference>
<dbReference type="EMBL" id="VIKT02000002">
    <property type="protein sequence ID" value="NHF61924.1"/>
    <property type="molecule type" value="Genomic_DNA"/>
</dbReference>
<dbReference type="PANTHER" id="PTHR11054">
    <property type="entry name" value="6-PHOSPHOGLUCONOLACTONASE"/>
    <property type="match status" value="1"/>
</dbReference>
<dbReference type="InterPro" id="IPR006148">
    <property type="entry name" value="Glc/Gal-6P_isomerase"/>
</dbReference>
<evidence type="ECO:0000259" key="8">
    <source>
        <dbReference type="Pfam" id="PF01182"/>
    </source>
</evidence>
<organism evidence="9 10">
    <name type="scientific">Microcella pacifica</name>
    <dbReference type="NCBI Taxonomy" id="2591847"/>
    <lineage>
        <taxon>Bacteria</taxon>
        <taxon>Bacillati</taxon>
        <taxon>Actinomycetota</taxon>
        <taxon>Actinomycetes</taxon>
        <taxon>Micrococcales</taxon>
        <taxon>Microbacteriaceae</taxon>
        <taxon>Microcella</taxon>
    </lineage>
</organism>
<comment type="catalytic activity">
    <reaction evidence="1 7">
        <text>6-phospho-D-glucono-1,5-lactone + H2O = 6-phospho-D-gluconate + H(+)</text>
        <dbReference type="Rhea" id="RHEA:12556"/>
        <dbReference type="ChEBI" id="CHEBI:15377"/>
        <dbReference type="ChEBI" id="CHEBI:15378"/>
        <dbReference type="ChEBI" id="CHEBI:57955"/>
        <dbReference type="ChEBI" id="CHEBI:58759"/>
        <dbReference type="EC" id="3.1.1.31"/>
    </reaction>
</comment>
<sequence length="276" mass="29780">MTTDRRVLVHPDRSTLAGAVAARFLTKLVDLIEDEGRAHVVLTGGSVGIEVLEAIAHSPGRDSVAWSAVHLWWGDERWLPRGDADRNETQARHALIDHIAIPPHNVHAFPASDDGIELEQAAERYEEALRAHADGAEFPTFAITFLGVGPDGHIASLFPDREGPTIERASVIAVHDSPKPPPGRLSLTLPLLRRSERIWLVLAGADKAPALGLALAGASFADVPAAGAKGTKRTVFFVDEDASAEVPEALIAPTSYWTGAMDQSDWQPETWRPTDT</sequence>
<evidence type="ECO:0000313" key="9">
    <source>
        <dbReference type="EMBL" id="NHF61924.1"/>
    </source>
</evidence>
<keyword evidence="7 9" id="KW-0378">Hydrolase</keyword>
<dbReference type="InterPro" id="IPR037171">
    <property type="entry name" value="NagB/RpiA_transferase-like"/>
</dbReference>
<evidence type="ECO:0000256" key="4">
    <source>
        <dbReference type="ARBA" id="ARBA00010662"/>
    </source>
</evidence>
<dbReference type="Proteomes" id="UP000818266">
    <property type="component" value="Unassembled WGS sequence"/>
</dbReference>
<evidence type="ECO:0000256" key="5">
    <source>
        <dbReference type="ARBA" id="ARBA00013198"/>
    </source>
</evidence>
<evidence type="ECO:0000256" key="6">
    <source>
        <dbReference type="ARBA" id="ARBA00020337"/>
    </source>
</evidence>
<evidence type="ECO:0000313" key="10">
    <source>
        <dbReference type="Proteomes" id="UP000818266"/>
    </source>
</evidence>
<dbReference type="Pfam" id="PF01182">
    <property type="entry name" value="Glucosamine_iso"/>
    <property type="match status" value="1"/>
</dbReference>
<comment type="caution">
    <text evidence="9">The sequence shown here is derived from an EMBL/GenBank/DDBJ whole genome shotgun (WGS) entry which is preliminary data.</text>
</comment>
<evidence type="ECO:0000256" key="3">
    <source>
        <dbReference type="ARBA" id="ARBA00004961"/>
    </source>
</evidence>
<name>A0A9E5MJK7_9MICO</name>
<feature type="domain" description="Glucosamine/galactosamine-6-phosphate isomerase" evidence="8">
    <location>
        <begin position="11"/>
        <end position="234"/>
    </location>
</feature>